<dbReference type="OrthoDB" id="2387105at2759"/>
<dbReference type="Proteomes" id="UP000823405">
    <property type="component" value="Unassembled WGS sequence"/>
</dbReference>
<dbReference type="EMBL" id="JAAAIN010000401">
    <property type="protein sequence ID" value="KAG0315045.1"/>
    <property type="molecule type" value="Genomic_DNA"/>
</dbReference>
<comment type="caution">
    <text evidence="3">The sequence shown here is derived from an EMBL/GenBank/DDBJ whole genome shotgun (WGS) entry which is preliminary data.</text>
</comment>
<feature type="region of interest" description="Disordered" evidence="1">
    <location>
        <begin position="525"/>
        <end position="575"/>
    </location>
</feature>
<feature type="signal peptide" evidence="2">
    <location>
        <begin position="1"/>
        <end position="18"/>
    </location>
</feature>
<evidence type="ECO:0000256" key="2">
    <source>
        <dbReference type="SAM" id="SignalP"/>
    </source>
</evidence>
<evidence type="ECO:0000256" key="1">
    <source>
        <dbReference type="SAM" id="MobiDB-lite"/>
    </source>
</evidence>
<organism evidence="3 4">
    <name type="scientific">Linnemannia gamsii</name>
    <dbReference type="NCBI Taxonomy" id="64522"/>
    <lineage>
        <taxon>Eukaryota</taxon>
        <taxon>Fungi</taxon>
        <taxon>Fungi incertae sedis</taxon>
        <taxon>Mucoromycota</taxon>
        <taxon>Mortierellomycotina</taxon>
        <taxon>Mortierellomycetes</taxon>
        <taxon>Mortierellales</taxon>
        <taxon>Mortierellaceae</taxon>
        <taxon>Linnemannia</taxon>
    </lineage>
</organism>
<dbReference type="Pfam" id="PF08757">
    <property type="entry name" value="CotH"/>
    <property type="match status" value="1"/>
</dbReference>
<name>A0A9P6UQN0_9FUNG</name>
<dbReference type="AlphaFoldDB" id="A0A9P6UQN0"/>
<dbReference type="InterPro" id="IPR014867">
    <property type="entry name" value="Spore_coat_CotH_CotH2/3/7"/>
</dbReference>
<dbReference type="PANTHER" id="PTHR40050:SF1">
    <property type="entry name" value="INNER SPORE COAT PROTEIN H"/>
    <property type="match status" value="1"/>
</dbReference>
<keyword evidence="4" id="KW-1185">Reference proteome</keyword>
<feature type="chain" id="PRO_5040159080" description="Coth protein-domain-containing protein" evidence="2">
    <location>
        <begin position="19"/>
        <end position="600"/>
    </location>
</feature>
<protein>
    <recommendedName>
        <fullName evidence="5">Coth protein-domain-containing protein</fullName>
    </recommendedName>
</protein>
<keyword evidence="2" id="KW-0732">Signal</keyword>
<evidence type="ECO:0008006" key="5">
    <source>
        <dbReference type="Google" id="ProtNLM"/>
    </source>
</evidence>
<evidence type="ECO:0000313" key="4">
    <source>
        <dbReference type="Proteomes" id="UP000823405"/>
    </source>
</evidence>
<feature type="compositionally biased region" description="Pro residues" evidence="1">
    <location>
        <begin position="530"/>
        <end position="546"/>
    </location>
</feature>
<proteinExistence type="predicted"/>
<dbReference type="PANTHER" id="PTHR40050">
    <property type="entry name" value="INNER SPORE COAT PROTEIN H"/>
    <property type="match status" value="1"/>
</dbReference>
<sequence length="600" mass="65236">MKIAAIPALLALSAVAQAALVKFSVIVPDAATVEVSIGGKATALTRPDANIPLYTGQAETGSETKYKYVAAGRAETFDRALPTGAATYNDFIDRPITYANIPELPWPIEKDPQWTRGAPKQAIFDTNYIPTIFVNGPAADLNSLITTPVSSKINCSITIVLANEVKTLNNVAFGIHGAGKKKNNAKQSWNFRLAEGETYQARSFFKLRHQEEDPTQIREKLYADIGRAMGSYTNEANMIRMYINNEGFGTFNLLDDITEYSYVDAMFYGGKPPAEYGALFDGASGASFAYSPTNEYWSWVVNKVKPIGSPLDVGPLCEAWSKTVKTDDAAVAEIDKMLDLDQHIRLMVLEYLTGNWDGYWEQQTNDGLYRDPTQGNKWYYLAQDFDATFGVNIPTPDLTFPEWSYTKYPAAFPGAVMINGLLENPTRKAAFETYLKKTVEVLFNNVTLTNRILKYHEFILPDLAWDRSIKQRSPGINFEWSFPMVTENLWRGVASPVGTGGGATIGLIEWIVKKSEAVAKEFSITISPTPVGPPTPSTNPPTPNPSPSGGNTGGNPSTPGTSGKPSGGNASNQGSAANHVLPQVFATLALVGGSALALMA</sequence>
<gene>
    <name evidence="3" type="ORF">BGZ97_008704</name>
</gene>
<evidence type="ECO:0000313" key="3">
    <source>
        <dbReference type="EMBL" id="KAG0315045.1"/>
    </source>
</evidence>
<accession>A0A9P6UQN0</accession>
<reference evidence="3" key="1">
    <citation type="journal article" date="2020" name="Fungal Divers.">
        <title>Resolving the Mortierellaceae phylogeny through synthesis of multi-gene phylogenetics and phylogenomics.</title>
        <authorList>
            <person name="Vandepol N."/>
            <person name="Liber J."/>
            <person name="Desiro A."/>
            <person name="Na H."/>
            <person name="Kennedy M."/>
            <person name="Barry K."/>
            <person name="Grigoriev I.V."/>
            <person name="Miller A.N."/>
            <person name="O'Donnell K."/>
            <person name="Stajich J.E."/>
            <person name="Bonito G."/>
        </authorList>
    </citation>
    <scope>NUCLEOTIDE SEQUENCE</scope>
    <source>
        <strain evidence="3">NVP60</strain>
    </source>
</reference>
<feature type="compositionally biased region" description="Low complexity" evidence="1">
    <location>
        <begin position="554"/>
        <end position="569"/>
    </location>
</feature>